<dbReference type="PANTHER" id="PTHR30173:SF36">
    <property type="entry name" value="ECF RNA POLYMERASE SIGMA FACTOR SIGJ"/>
    <property type="match status" value="1"/>
</dbReference>
<dbReference type="InterPro" id="IPR013325">
    <property type="entry name" value="RNA_pol_sigma_r2"/>
</dbReference>
<dbReference type="AlphaFoldDB" id="A0A4Y3PK49"/>
<dbReference type="Gene3D" id="1.10.1740.10">
    <property type="match status" value="1"/>
</dbReference>
<dbReference type="NCBIfam" id="TIGR02937">
    <property type="entry name" value="sigma70-ECF"/>
    <property type="match status" value="1"/>
</dbReference>
<dbReference type="InterPro" id="IPR013324">
    <property type="entry name" value="RNA_pol_sigma_r3/r4-like"/>
</dbReference>
<feature type="domain" description="RNA polymerase sigma factor 70 region 4 type 2" evidence="3">
    <location>
        <begin position="105"/>
        <end position="155"/>
    </location>
</feature>
<evidence type="ECO:0000256" key="1">
    <source>
        <dbReference type="ARBA" id="ARBA00011344"/>
    </source>
</evidence>
<dbReference type="InterPro" id="IPR007627">
    <property type="entry name" value="RNA_pol_sigma70_r2"/>
</dbReference>
<gene>
    <name evidence="4" type="ORF">BPA01_44520</name>
</gene>
<sequence>MEELFVQYRALMFTLAYQLTGSAADAEDAVQDVFVKACQVHPERLDEPKAYLCKMVTNRCLNLQKSARKKRELYIGPWLPEPVRTQEAESLETTVIRRDLLSYAMLVLLERLTPTERTVFVLREALGFDYPEIAELLGKQEANCRKLLSRARNKMGIAEDEQVAAEVIELEWVSRFLISLEQGNVDHLMSLLAEDVMFVADGGGKAKAFRHPVKTPELVARVLFAGIQKLRSYSQGDFRFEVVPLNGETSIIIRLGSETVAAVFIQLRHGKLTRIYAVRNPDKLAQV</sequence>
<dbReference type="GO" id="GO:0016987">
    <property type="term" value="F:sigma factor activity"/>
    <property type="evidence" value="ECO:0007669"/>
    <property type="project" value="InterPro"/>
</dbReference>
<dbReference type="InterPro" id="IPR014284">
    <property type="entry name" value="RNA_pol_sigma-70_dom"/>
</dbReference>
<accession>A0A4Y3PK49</accession>
<proteinExistence type="predicted"/>
<dbReference type="RefSeq" id="WP_122966505.1">
    <property type="nucleotide sequence ID" value="NZ_BJMH01000029.1"/>
</dbReference>
<dbReference type="EMBL" id="BJMH01000029">
    <property type="protein sequence ID" value="GEB34872.1"/>
    <property type="molecule type" value="Genomic_DNA"/>
</dbReference>
<dbReference type="InterPro" id="IPR013249">
    <property type="entry name" value="RNA_pol_sigma70_r4_t2"/>
</dbReference>
<dbReference type="InterPro" id="IPR052704">
    <property type="entry name" value="ECF_Sigma-70_Domain"/>
</dbReference>
<dbReference type="NCBIfam" id="NF007214">
    <property type="entry name" value="PRK09636.1"/>
    <property type="match status" value="1"/>
</dbReference>
<evidence type="ECO:0000313" key="5">
    <source>
        <dbReference type="Proteomes" id="UP000316882"/>
    </source>
</evidence>
<dbReference type="Pfam" id="PF08281">
    <property type="entry name" value="Sigma70_r4_2"/>
    <property type="match status" value="1"/>
</dbReference>
<dbReference type="PANTHER" id="PTHR30173">
    <property type="entry name" value="SIGMA 19 FACTOR"/>
    <property type="match status" value="1"/>
</dbReference>
<dbReference type="GO" id="GO:0003677">
    <property type="term" value="F:DNA binding"/>
    <property type="evidence" value="ECO:0007669"/>
    <property type="project" value="InterPro"/>
</dbReference>
<dbReference type="Pfam" id="PF04542">
    <property type="entry name" value="Sigma70_r2"/>
    <property type="match status" value="1"/>
</dbReference>
<dbReference type="Gene3D" id="1.10.10.10">
    <property type="entry name" value="Winged helix-like DNA-binding domain superfamily/Winged helix DNA-binding domain"/>
    <property type="match status" value="1"/>
</dbReference>
<comment type="caution">
    <text evidence="4">The sequence shown here is derived from an EMBL/GenBank/DDBJ whole genome shotgun (WGS) entry which is preliminary data.</text>
</comment>
<dbReference type="Proteomes" id="UP000316882">
    <property type="component" value="Unassembled WGS sequence"/>
</dbReference>
<dbReference type="SUPFAM" id="SSF88659">
    <property type="entry name" value="Sigma3 and sigma4 domains of RNA polymerase sigma factors"/>
    <property type="match status" value="1"/>
</dbReference>
<keyword evidence="5" id="KW-1185">Reference proteome</keyword>
<dbReference type="GeneID" id="87613175"/>
<name>A0A4Y3PK49_BREPA</name>
<dbReference type="SUPFAM" id="SSF88946">
    <property type="entry name" value="Sigma2 domain of RNA polymerase sigma factors"/>
    <property type="match status" value="1"/>
</dbReference>
<reference evidence="4 5" key="1">
    <citation type="submission" date="2019-06" db="EMBL/GenBank/DDBJ databases">
        <title>Whole genome shotgun sequence of Brevibacillus parabrevis NBRC 12334.</title>
        <authorList>
            <person name="Hosoyama A."/>
            <person name="Uohara A."/>
            <person name="Ohji S."/>
            <person name="Ichikawa N."/>
        </authorList>
    </citation>
    <scope>NUCLEOTIDE SEQUENCE [LARGE SCALE GENOMIC DNA]</scope>
    <source>
        <strain evidence="4 5">NBRC 12334</strain>
    </source>
</reference>
<evidence type="ECO:0000313" key="4">
    <source>
        <dbReference type="EMBL" id="GEB34872.1"/>
    </source>
</evidence>
<dbReference type="SUPFAM" id="SSF54427">
    <property type="entry name" value="NTF2-like"/>
    <property type="match status" value="1"/>
</dbReference>
<dbReference type="InterPro" id="IPR032710">
    <property type="entry name" value="NTF2-like_dom_sf"/>
</dbReference>
<dbReference type="GO" id="GO:0006352">
    <property type="term" value="P:DNA-templated transcription initiation"/>
    <property type="evidence" value="ECO:0007669"/>
    <property type="project" value="InterPro"/>
</dbReference>
<dbReference type="InterPro" id="IPR036388">
    <property type="entry name" value="WH-like_DNA-bd_sf"/>
</dbReference>
<feature type="domain" description="RNA polymerase sigma-70 region 2" evidence="2">
    <location>
        <begin position="4"/>
        <end position="68"/>
    </location>
</feature>
<evidence type="ECO:0000259" key="3">
    <source>
        <dbReference type="Pfam" id="PF08281"/>
    </source>
</evidence>
<evidence type="ECO:0000259" key="2">
    <source>
        <dbReference type="Pfam" id="PF04542"/>
    </source>
</evidence>
<protein>
    <submittedName>
        <fullName evidence="4">Putative sigma factor</fullName>
    </submittedName>
</protein>
<comment type="subunit">
    <text evidence="1">Interacts transiently with the RNA polymerase catalytic core formed by RpoA, RpoB, RpoC and RpoZ (2 alpha, 1 beta, 1 beta' and 1 omega subunit) to form the RNA polymerase holoenzyme that can initiate transcription.</text>
</comment>
<organism evidence="4 5">
    <name type="scientific">Brevibacillus parabrevis</name>
    <dbReference type="NCBI Taxonomy" id="54914"/>
    <lineage>
        <taxon>Bacteria</taxon>
        <taxon>Bacillati</taxon>
        <taxon>Bacillota</taxon>
        <taxon>Bacilli</taxon>
        <taxon>Bacillales</taxon>
        <taxon>Paenibacillaceae</taxon>
        <taxon>Brevibacillus</taxon>
    </lineage>
</organism>